<dbReference type="Gene3D" id="3.30.70.1230">
    <property type="entry name" value="Nucleotide cyclase"/>
    <property type="match status" value="1"/>
</dbReference>
<reference evidence="4" key="2">
    <citation type="submission" date="2020-09" db="EMBL/GenBank/DDBJ databases">
        <authorList>
            <person name="Sun Q."/>
            <person name="Kim S."/>
        </authorList>
    </citation>
    <scope>NUCLEOTIDE SEQUENCE</scope>
    <source>
        <strain evidence="4">KCTC 42651</strain>
    </source>
</reference>
<dbReference type="InterPro" id="IPR029787">
    <property type="entry name" value="Nucleotide_cyclase"/>
</dbReference>
<keyword evidence="2" id="KW-1133">Transmembrane helix</keyword>
<accession>A0A918XNK5</accession>
<organism evidence="4 5">
    <name type="scientific">Thalassobaculum fulvum</name>
    <dbReference type="NCBI Taxonomy" id="1633335"/>
    <lineage>
        <taxon>Bacteria</taxon>
        <taxon>Pseudomonadati</taxon>
        <taxon>Pseudomonadota</taxon>
        <taxon>Alphaproteobacteria</taxon>
        <taxon>Rhodospirillales</taxon>
        <taxon>Thalassobaculaceae</taxon>
        <taxon>Thalassobaculum</taxon>
    </lineage>
</organism>
<dbReference type="PANTHER" id="PTHR43081:SF1">
    <property type="entry name" value="ADENYLATE CYCLASE, TERMINAL-DIFFERENTIATION SPECIFIC"/>
    <property type="match status" value="1"/>
</dbReference>
<evidence type="ECO:0000313" key="5">
    <source>
        <dbReference type="Proteomes" id="UP000630353"/>
    </source>
</evidence>
<dbReference type="RefSeq" id="WP_189986997.1">
    <property type="nucleotide sequence ID" value="NZ_BMZS01000001.1"/>
</dbReference>
<feature type="transmembrane region" description="Helical" evidence="2">
    <location>
        <begin position="199"/>
        <end position="223"/>
    </location>
</feature>
<feature type="domain" description="Guanylate cyclase" evidence="3">
    <location>
        <begin position="272"/>
        <end position="404"/>
    </location>
</feature>
<dbReference type="GO" id="GO:0009190">
    <property type="term" value="P:cyclic nucleotide biosynthetic process"/>
    <property type="evidence" value="ECO:0007669"/>
    <property type="project" value="InterPro"/>
</dbReference>
<reference evidence="4" key="1">
    <citation type="journal article" date="2014" name="Int. J. Syst. Evol. Microbiol.">
        <title>Complete genome sequence of Corynebacterium casei LMG S-19264T (=DSM 44701T), isolated from a smear-ripened cheese.</title>
        <authorList>
            <consortium name="US DOE Joint Genome Institute (JGI-PGF)"/>
            <person name="Walter F."/>
            <person name="Albersmeier A."/>
            <person name="Kalinowski J."/>
            <person name="Ruckert C."/>
        </authorList>
    </citation>
    <scope>NUCLEOTIDE SEQUENCE</scope>
    <source>
        <strain evidence="4">KCTC 42651</strain>
    </source>
</reference>
<feature type="transmembrane region" description="Helical" evidence="2">
    <location>
        <begin position="130"/>
        <end position="148"/>
    </location>
</feature>
<sequence length="457" mass="48986">MSRPPAVPEVSTPAKAGDGRGGEGVLPARVRAALREQQGSSEILIGWIQLAVVTAFGTLYAISPKAFPPEVEFRPIPWFLGCYLAFTLARLALAHARRLPRWFLALSVLADMVLLLGMIWSFHLQYMQPAAFYLKAPTLLYVFIFIALRTLRFEPVFVLLAGGAAAVGWLLMAGYALMWDPHAAPVTRDYVLYLTSNSVLIGAEFDKVVSILTVTGILALAIVRARRLLVRAVRESLAARELSRFFSRDVADRITDLDAGVEIGRGELRDAAVLNVDMRGFSRLATEIAPDDLIALLAEYQRLVVPLVQSHGGSIDKFLGDGVMATFGATRPSDTAAADALRAVDELVAATAAWTDGRLAAGLPAPPGGLAVAAGPVVFGAVGDESRLEYTVIGTPVNLSAKLEKHTKAEAVRALTDAETYEAGLRQGYRPGRPAERRPGRAVAGLDVPLDLVVLAG</sequence>
<evidence type="ECO:0000256" key="2">
    <source>
        <dbReference type="SAM" id="Phobius"/>
    </source>
</evidence>
<evidence type="ECO:0000256" key="1">
    <source>
        <dbReference type="SAM" id="MobiDB-lite"/>
    </source>
</evidence>
<dbReference type="AlphaFoldDB" id="A0A918XNK5"/>
<dbReference type="GO" id="GO:0035556">
    <property type="term" value="P:intracellular signal transduction"/>
    <property type="evidence" value="ECO:0007669"/>
    <property type="project" value="InterPro"/>
</dbReference>
<keyword evidence="2" id="KW-0812">Transmembrane</keyword>
<dbReference type="InterPro" id="IPR001054">
    <property type="entry name" value="A/G_cyclase"/>
</dbReference>
<dbReference type="PANTHER" id="PTHR43081">
    <property type="entry name" value="ADENYLATE CYCLASE, TERMINAL-DIFFERENTIATION SPECIFIC-RELATED"/>
    <property type="match status" value="1"/>
</dbReference>
<keyword evidence="2" id="KW-0472">Membrane</keyword>
<feature type="region of interest" description="Disordered" evidence="1">
    <location>
        <begin position="1"/>
        <end position="23"/>
    </location>
</feature>
<dbReference type="InterPro" id="IPR050697">
    <property type="entry name" value="Adenylyl/Guanylyl_Cyclase_3/4"/>
</dbReference>
<feature type="transmembrane region" description="Helical" evidence="2">
    <location>
        <begin position="44"/>
        <end position="63"/>
    </location>
</feature>
<evidence type="ECO:0000313" key="4">
    <source>
        <dbReference type="EMBL" id="GHD39570.1"/>
    </source>
</evidence>
<keyword evidence="5" id="KW-1185">Reference proteome</keyword>
<dbReference type="GO" id="GO:0004016">
    <property type="term" value="F:adenylate cyclase activity"/>
    <property type="evidence" value="ECO:0007669"/>
    <property type="project" value="UniProtKB-ARBA"/>
</dbReference>
<dbReference type="SMART" id="SM00044">
    <property type="entry name" value="CYCc"/>
    <property type="match status" value="1"/>
</dbReference>
<feature type="transmembrane region" description="Helical" evidence="2">
    <location>
        <begin position="75"/>
        <end position="93"/>
    </location>
</feature>
<dbReference type="Proteomes" id="UP000630353">
    <property type="component" value="Unassembled WGS sequence"/>
</dbReference>
<dbReference type="Pfam" id="PF00211">
    <property type="entry name" value="Guanylate_cyc"/>
    <property type="match status" value="1"/>
</dbReference>
<proteinExistence type="predicted"/>
<protein>
    <submittedName>
        <fullName evidence="4">Adenylate cyclase</fullName>
    </submittedName>
</protein>
<dbReference type="PROSITE" id="PS50125">
    <property type="entry name" value="GUANYLATE_CYCLASE_2"/>
    <property type="match status" value="1"/>
</dbReference>
<evidence type="ECO:0000259" key="3">
    <source>
        <dbReference type="PROSITE" id="PS50125"/>
    </source>
</evidence>
<gene>
    <name evidence="4" type="ORF">GCM10017083_01560</name>
</gene>
<feature type="transmembrane region" description="Helical" evidence="2">
    <location>
        <begin position="102"/>
        <end position="124"/>
    </location>
</feature>
<dbReference type="SUPFAM" id="SSF55073">
    <property type="entry name" value="Nucleotide cyclase"/>
    <property type="match status" value="1"/>
</dbReference>
<dbReference type="CDD" id="cd07302">
    <property type="entry name" value="CHD"/>
    <property type="match status" value="1"/>
</dbReference>
<feature type="transmembrane region" description="Helical" evidence="2">
    <location>
        <begin position="155"/>
        <end position="179"/>
    </location>
</feature>
<dbReference type="EMBL" id="BMZS01000001">
    <property type="protein sequence ID" value="GHD39570.1"/>
    <property type="molecule type" value="Genomic_DNA"/>
</dbReference>
<name>A0A918XNK5_9PROT</name>
<comment type="caution">
    <text evidence="4">The sequence shown here is derived from an EMBL/GenBank/DDBJ whole genome shotgun (WGS) entry which is preliminary data.</text>
</comment>